<dbReference type="PANTHER" id="PTHR33164">
    <property type="entry name" value="TRANSCRIPTIONAL REGULATOR, MARR FAMILY"/>
    <property type="match status" value="1"/>
</dbReference>
<dbReference type="SUPFAM" id="SSF46785">
    <property type="entry name" value="Winged helix' DNA-binding domain"/>
    <property type="match status" value="1"/>
</dbReference>
<dbReference type="RefSeq" id="WP_189611951.1">
    <property type="nucleotide sequence ID" value="NZ_BMXR01000011.1"/>
</dbReference>
<sequence length="136" mass="14870">MANLNTRSPSVQVARLFQQLNKRLDVELAGLNLKRGQHAGLLALAEHQPCSLDTLVRVLEIDKAAASRSVASLERHGWVHTAPSPDDARRKCLTLTPEGQALATRVMECMQAVDAWFEAEYGPALCRALRSVKKGG</sequence>
<dbReference type="Proteomes" id="UP000626148">
    <property type="component" value="Unassembled WGS sequence"/>
</dbReference>
<reference evidence="2" key="2">
    <citation type="submission" date="2020-09" db="EMBL/GenBank/DDBJ databases">
        <authorList>
            <person name="Sun Q."/>
            <person name="Kim S."/>
        </authorList>
    </citation>
    <scope>NUCLEOTIDE SEQUENCE</scope>
    <source>
        <strain evidence="2">KCTC 22169</strain>
    </source>
</reference>
<proteinExistence type="predicted"/>
<feature type="domain" description="HTH marR-type" evidence="1">
    <location>
        <begin position="10"/>
        <end position="134"/>
    </location>
</feature>
<name>A0A918KKV8_9GAMM</name>
<dbReference type="InterPro" id="IPR036388">
    <property type="entry name" value="WH-like_DNA-bd_sf"/>
</dbReference>
<evidence type="ECO:0000313" key="3">
    <source>
        <dbReference type="Proteomes" id="UP000626148"/>
    </source>
</evidence>
<dbReference type="InterPro" id="IPR036390">
    <property type="entry name" value="WH_DNA-bd_sf"/>
</dbReference>
<dbReference type="InterPro" id="IPR039422">
    <property type="entry name" value="MarR/SlyA-like"/>
</dbReference>
<dbReference type="InterPro" id="IPR000835">
    <property type="entry name" value="HTH_MarR-typ"/>
</dbReference>
<dbReference type="EMBL" id="BMXR01000011">
    <property type="protein sequence ID" value="GGX67821.1"/>
    <property type="molecule type" value="Genomic_DNA"/>
</dbReference>
<dbReference type="GO" id="GO:0003700">
    <property type="term" value="F:DNA-binding transcription factor activity"/>
    <property type="evidence" value="ECO:0007669"/>
    <property type="project" value="InterPro"/>
</dbReference>
<gene>
    <name evidence="2" type="ORF">GCM10007392_39380</name>
</gene>
<comment type="caution">
    <text evidence="2">The sequence shown here is derived from an EMBL/GenBank/DDBJ whole genome shotgun (WGS) entry which is preliminary data.</text>
</comment>
<protein>
    <recommendedName>
        <fullName evidence="1">HTH marR-type domain-containing protein</fullName>
    </recommendedName>
</protein>
<dbReference type="Gene3D" id="1.10.10.10">
    <property type="entry name" value="Winged helix-like DNA-binding domain superfamily/Winged helix DNA-binding domain"/>
    <property type="match status" value="1"/>
</dbReference>
<dbReference type="GO" id="GO:0006950">
    <property type="term" value="P:response to stress"/>
    <property type="evidence" value="ECO:0007669"/>
    <property type="project" value="TreeGrafter"/>
</dbReference>
<organism evidence="2 3">
    <name type="scientific">Saccharospirillum salsuginis</name>
    <dbReference type="NCBI Taxonomy" id="418750"/>
    <lineage>
        <taxon>Bacteria</taxon>
        <taxon>Pseudomonadati</taxon>
        <taxon>Pseudomonadota</taxon>
        <taxon>Gammaproteobacteria</taxon>
        <taxon>Oceanospirillales</taxon>
        <taxon>Saccharospirillaceae</taxon>
        <taxon>Saccharospirillum</taxon>
    </lineage>
</organism>
<reference evidence="2" key="1">
    <citation type="journal article" date="2014" name="Int. J. Syst. Evol. Microbiol.">
        <title>Complete genome sequence of Corynebacterium casei LMG S-19264T (=DSM 44701T), isolated from a smear-ripened cheese.</title>
        <authorList>
            <consortium name="US DOE Joint Genome Institute (JGI-PGF)"/>
            <person name="Walter F."/>
            <person name="Albersmeier A."/>
            <person name="Kalinowski J."/>
            <person name="Ruckert C."/>
        </authorList>
    </citation>
    <scope>NUCLEOTIDE SEQUENCE</scope>
    <source>
        <strain evidence="2">KCTC 22169</strain>
    </source>
</reference>
<keyword evidence="3" id="KW-1185">Reference proteome</keyword>
<dbReference type="PROSITE" id="PS50995">
    <property type="entry name" value="HTH_MARR_2"/>
    <property type="match status" value="1"/>
</dbReference>
<dbReference type="PANTHER" id="PTHR33164:SF43">
    <property type="entry name" value="HTH-TYPE TRANSCRIPTIONAL REPRESSOR YETL"/>
    <property type="match status" value="1"/>
</dbReference>
<dbReference type="SMART" id="SM00347">
    <property type="entry name" value="HTH_MARR"/>
    <property type="match status" value="1"/>
</dbReference>
<accession>A0A918KKV8</accession>
<dbReference type="AlphaFoldDB" id="A0A918KKV8"/>
<dbReference type="Pfam" id="PF12802">
    <property type="entry name" value="MarR_2"/>
    <property type="match status" value="1"/>
</dbReference>
<evidence type="ECO:0000313" key="2">
    <source>
        <dbReference type="EMBL" id="GGX67821.1"/>
    </source>
</evidence>
<evidence type="ECO:0000259" key="1">
    <source>
        <dbReference type="PROSITE" id="PS50995"/>
    </source>
</evidence>